<name>A0A1M6UP73_9ACTN</name>
<organism evidence="3 4">
    <name type="scientific">Actinacidiphila paucisporea</name>
    <dbReference type="NCBI Taxonomy" id="310782"/>
    <lineage>
        <taxon>Bacteria</taxon>
        <taxon>Bacillati</taxon>
        <taxon>Actinomycetota</taxon>
        <taxon>Actinomycetes</taxon>
        <taxon>Kitasatosporales</taxon>
        <taxon>Streptomycetaceae</taxon>
        <taxon>Actinacidiphila</taxon>
    </lineage>
</organism>
<keyword evidence="2" id="KW-1133">Transmembrane helix</keyword>
<evidence type="ECO:0000256" key="1">
    <source>
        <dbReference type="SAM" id="MobiDB-lite"/>
    </source>
</evidence>
<feature type="transmembrane region" description="Helical" evidence="2">
    <location>
        <begin position="58"/>
        <end position="76"/>
    </location>
</feature>
<evidence type="ECO:0000313" key="3">
    <source>
        <dbReference type="EMBL" id="SHK71002.1"/>
    </source>
</evidence>
<proteinExistence type="predicted"/>
<keyword evidence="2" id="KW-0472">Membrane</keyword>
<dbReference type="AlphaFoldDB" id="A0A1M6UP73"/>
<evidence type="ECO:0000313" key="4">
    <source>
        <dbReference type="Proteomes" id="UP000184111"/>
    </source>
</evidence>
<keyword evidence="2" id="KW-0812">Transmembrane</keyword>
<keyword evidence="4" id="KW-1185">Reference proteome</keyword>
<accession>A0A1M6UP73</accession>
<dbReference type="STRING" id="310782.SAMN05216499_101437"/>
<protein>
    <submittedName>
        <fullName evidence="3">Uncharacterized protein</fullName>
    </submittedName>
</protein>
<dbReference type="EMBL" id="FRBI01000001">
    <property type="protein sequence ID" value="SHK71002.1"/>
    <property type="molecule type" value="Genomic_DNA"/>
</dbReference>
<evidence type="ECO:0000256" key="2">
    <source>
        <dbReference type="SAM" id="Phobius"/>
    </source>
</evidence>
<gene>
    <name evidence="3" type="ORF">SAMN05216499_101437</name>
</gene>
<reference evidence="3 4" key="1">
    <citation type="submission" date="2016-11" db="EMBL/GenBank/DDBJ databases">
        <authorList>
            <person name="Jaros S."/>
            <person name="Januszkiewicz K."/>
            <person name="Wedrychowicz H."/>
        </authorList>
    </citation>
    <scope>NUCLEOTIDE SEQUENCE [LARGE SCALE GENOMIC DNA]</scope>
    <source>
        <strain evidence="3 4">CGMCC 4.2025</strain>
    </source>
</reference>
<sequence length="389" mass="40254">MPPLPDGVARDPADSPGTAHTAGRRALPNLLVVMATAALGLLSAAGALPFTAADLMRFALGMVVGLNIFFLGYRLLGRFSGLAEVWTSIGVGRRLGGTVRRGRLLTFRLLPLIVVNTCQVVVDRPGLRRRMWWGTALTLLAEALSGAALIAAGGSAAAIGWGVAALTVMLVTVQPGRVTSPAWRLLRLPFGREDQRLAEWVHDPASLAAARAATAGRIDLARAALDAAEPSGSARRQAMTAVVALAEGRCDDAARTAAALRERSVSPELRRGALQLYASALADGIAAGHWSRADALPAFSAALAALRAESPAAALRGTDLAAMEALFGARPREAEKLASLAVAMAPDNLSRARALLTLAAAHTVAGRPALAGPLRAEAAALSPSLRTVR</sequence>
<dbReference type="Proteomes" id="UP000184111">
    <property type="component" value="Unassembled WGS sequence"/>
</dbReference>
<feature type="transmembrane region" description="Helical" evidence="2">
    <location>
        <begin position="30"/>
        <end position="52"/>
    </location>
</feature>
<feature type="region of interest" description="Disordered" evidence="1">
    <location>
        <begin position="1"/>
        <end position="21"/>
    </location>
</feature>
<feature type="transmembrane region" description="Helical" evidence="2">
    <location>
        <begin position="132"/>
        <end position="152"/>
    </location>
</feature>